<dbReference type="EC" id="4.2.1.36" evidence="5 17"/>
<dbReference type="InterPro" id="IPR050067">
    <property type="entry name" value="IPM_dehydratase_rel_enz"/>
</dbReference>
<evidence type="ECO:0000256" key="15">
    <source>
        <dbReference type="ARBA" id="ARBA00029338"/>
    </source>
</evidence>
<keyword evidence="7 17" id="KW-0028">Amino-acid biosynthesis</keyword>
<dbReference type="InterPro" id="IPR015931">
    <property type="entry name" value="Acnase/IPM_dHydase_lsu_aba_1/3"/>
</dbReference>
<dbReference type="SUPFAM" id="SSF53732">
    <property type="entry name" value="Aconitase iron-sulfur domain"/>
    <property type="match status" value="1"/>
</dbReference>
<dbReference type="SUPFAM" id="SSF52016">
    <property type="entry name" value="LeuD/IlvD-like"/>
    <property type="match status" value="1"/>
</dbReference>
<comment type="catalytic activity">
    <reaction evidence="15 17">
        <text>(2R,3S)-homoisocitrate = cis-homoaconitate + H2O</text>
        <dbReference type="Rhea" id="RHEA:15485"/>
        <dbReference type="ChEBI" id="CHEBI:15377"/>
        <dbReference type="ChEBI" id="CHEBI:15404"/>
        <dbReference type="ChEBI" id="CHEBI:58174"/>
        <dbReference type="EC" id="4.2.1.36"/>
    </reaction>
</comment>
<dbReference type="Gene3D" id="3.30.499.10">
    <property type="entry name" value="Aconitase, domain 3"/>
    <property type="match status" value="2"/>
</dbReference>
<dbReference type="InterPro" id="IPR036008">
    <property type="entry name" value="Aconitase_4Fe-4S_dom"/>
</dbReference>
<dbReference type="PANTHER" id="PTHR43822">
    <property type="entry name" value="HOMOACONITASE, MITOCHONDRIAL-RELATED"/>
    <property type="match status" value="1"/>
</dbReference>
<comment type="subcellular location">
    <subcellularLocation>
        <location evidence="2 17">Mitochondrion</location>
    </subcellularLocation>
</comment>
<accession>A0A0L6VQ73</accession>
<keyword evidence="10 17" id="KW-0408">Iron</keyword>
<dbReference type="UniPathway" id="UPA00033">
    <property type="reaction ID" value="UER01027"/>
</dbReference>
<dbReference type="PRINTS" id="PR00415">
    <property type="entry name" value="ACONITASE"/>
</dbReference>
<keyword evidence="14 17" id="KW-0456">Lyase</keyword>
<evidence type="ECO:0000256" key="9">
    <source>
        <dbReference type="ARBA" id="ARBA00022946"/>
    </source>
</evidence>
<keyword evidence="12 17" id="KW-0496">Mitochondrion</keyword>
<evidence type="ECO:0000256" key="11">
    <source>
        <dbReference type="ARBA" id="ARBA00023014"/>
    </source>
</evidence>
<evidence type="ECO:0000256" key="16">
    <source>
        <dbReference type="ARBA" id="ARBA00032706"/>
    </source>
</evidence>
<dbReference type="GO" id="GO:0051539">
    <property type="term" value="F:4 iron, 4 sulfur cluster binding"/>
    <property type="evidence" value="ECO:0007669"/>
    <property type="project" value="UniProtKB-UniRule"/>
</dbReference>
<dbReference type="PROSITE" id="PS01244">
    <property type="entry name" value="ACONITASE_2"/>
    <property type="match status" value="1"/>
</dbReference>
<evidence type="ECO:0000313" key="21">
    <source>
        <dbReference type="EMBL" id="KNZ62360.1"/>
    </source>
</evidence>
<reference evidence="21 22" key="1">
    <citation type="submission" date="2015-08" db="EMBL/GenBank/DDBJ databases">
        <title>Next Generation Sequencing and Analysis of the Genome of Puccinia sorghi L Schw, the Causal Agent of Maize Common Rust.</title>
        <authorList>
            <person name="Rochi L."/>
            <person name="Burguener G."/>
            <person name="Darino M."/>
            <person name="Turjanski A."/>
            <person name="Kreff E."/>
            <person name="Dieguez M.J."/>
            <person name="Sacco F."/>
        </authorList>
    </citation>
    <scope>NUCLEOTIDE SEQUENCE [LARGE SCALE GENOMIC DNA]</scope>
    <source>
        <strain evidence="21 22">RO10H11247</strain>
    </source>
</reference>
<comment type="function">
    <text evidence="1 17">Catalyzes the reversible hydration of cis-homoaconitate to (2R,3S)-homoisocitrate, a step in the alpha-aminoadipate pathway for lysine biosynthesis.</text>
</comment>
<dbReference type="InterPro" id="IPR015928">
    <property type="entry name" value="Aconitase/3IPM_dehydase_swvl"/>
</dbReference>
<dbReference type="InterPro" id="IPR004418">
    <property type="entry name" value="Homoaconitase_mito"/>
</dbReference>
<name>A0A0L6VQ73_9BASI</name>
<evidence type="ECO:0000256" key="5">
    <source>
        <dbReference type="ARBA" id="ARBA00012022"/>
    </source>
</evidence>
<dbReference type="Pfam" id="PF00330">
    <property type="entry name" value="Aconitase"/>
    <property type="match status" value="1"/>
</dbReference>
<evidence type="ECO:0000256" key="14">
    <source>
        <dbReference type="ARBA" id="ARBA00023239"/>
    </source>
</evidence>
<keyword evidence="13 17" id="KW-0457">Lysine biosynthesis</keyword>
<dbReference type="VEuPathDB" id="FungiDB:VP01_1280g3"/>
<dbReference type="OrthoDB" id="10262323at2759"/>
<protein>
    <recommendedName>
        <fullName evidence="6 17">Homoaconitase, mitochondrial</fullName>
        <ecNumber evidence="5 17">4.2.1.36</ecNumber>
    </recommendedName>
    <alternativeName>
        <fullName evidence="16 17">Homoaconitate hydratase</fullName>
    </alternativeName>
</protein>
<evidence type="ECO:0000259" key="19">
    <source>
        <dbReference type="Pfam" id="PF00330"/>
    </source>
</evidence>
<dbReference type="STRING" id="27349.A0A0L6VQ73"/>
<dbReference type="InterPro" id="IPR000573">
    <property type="entry name" value="AconitaseA/IPMdHydase_ssu_swvl"/>
</dbReference>
<feature type="compositionally biased region" description="Low complexity" evidence="18">
    <location>
        <begin position="570"/>
        <end position="586"/>
    </location>
</feature>
<sequence>MFKLRPTSSTKLRHGSLLFIRNKQTLIEKIVQKYAYDLPKNRTIRAGDFIVLRPQHVMTHDNTSPVISKFNSIGASKISNPRQPVFTIDHDVQNKSPENLKKYAKIETFAHQQDVDFFPPGRGIGHQIMIEEGYAFPGTLMVASDSHSNMYGGVGCVGTPVVRTDAAAIWATQRTWWQVPEIVKVELKGPLPTGVTGKDIIVSLCGNFNKDEVLNTAIEFVGDGVKSLSIDERLAISNMTTEWGALAGVFPIDEVLINWYKELLAKRKSSAEIKTQTSPSISAHPRLSLERVEALAQVAEEFQADQDAYYSKTLTLDLTTLIPHVSGPNSVKISTPLPELEEQGIAIQKAYLVSCVNSRLSDLTAAAAVIKGKKVAPGVDFYVAAASSVAQMEAERSGVWADLVAAGAKILPAGCGPCIGLGVGLLEKGEVGISATNRNYKGRMGHPLAQAYLASPAVVAASAVAGKICGPSSSIISGRSKPKISILEHSKPAGSASAQVDPQATEPLLANFPATFGGPLVFAPADNINTDGIYPGKYTYRDEISPEEQAGVVMENYDPSFAGTVRDLLSSSTPSSSAGPSRDSQPVATDKNLTEQARQSRQSGKGVVLVVGQNFGTGSSREQAATALRNAGIPLVIAASFGEIFKRNAINNGLVCLESRELVRFLLSHFPPSLSSDTSNAQQKLTVVSEWNLHLDARFGLVTITDPTLKTLKQPVVFNLQPIGTSVQEIFVAGGLEGWVKERI</sequence>
<keyword evidence="9 17" id="KW-0809">Transit peptide</keyword>
<comment type="similarity">
    <text evidence="4 17">Belongs to the aconitase/IPM isomerase family.</text>
</comment>
<dbReference type="GO" id="GO:0019878">
    <property type="term" value="P:lysine biosynthetic process via aminoadipic acid"/>
    <property type="evidence" value="ECO:0007669"/>
    <property type="project" value="UniProtKB-UniRule"/>
</dbReference>
<comment type="caution">
    <text evidence="21">The sequence shown here is derived from an EMBL/GenBank/DDBJ whole genome shotgun (WGS) entry which is preliminary data.</text>
</comment>
<feature type="region of interest" description="Disordered" evidence="18">
    <location>
        <begin position="564"/>
        <end position="601"/>
    </location>
</feature>
<evidence type="ECO:0000256" key="2">
    <source>
        <dbReference type="ARBA" id="ARBA00004173"/>
    </source>
</evidence>
<evidence type="ECO:0000256" key="10">
    <source>
        <dbReference type="ARBA" id="ARBA00023004"/>
    </source>
</evidence>
<evidence type="ECO:0000256" key="18">
    <source>
        <dbReference type="SAM" id="MobiDB-lite"/>
    </source>
</evidence>
<dbReference type="GO" id="GO:0046872">
    <property type="term" value="F:metal ion binding"/>
    <property type="evidence" value="ECO:0007669"/>
    <property type="project" value="UniProtKB-UniRule"/>
</dbReference>
<dbReference type="AlphaFoldDB" id="A0A0L6VQ73"/>
<keyword evidence="8 17" id="KW-0479">Metal-binding</keyword>
<dbReference type="InterPro" id="IPR018136">
    <property type="entry name" value="Aconitase_4Fe-4S_BS"/>
</dbReference>
<evidence type="ECO:0000256" key="8">
    <source>
        <dbReference type="ARBA" id="ARBA00022723"/>
    </source>
</evidence>
<dbReference type="NCBIfam" id="TIGR00139">
    <property type="entry name" value="h_aconitase"/>
    <property type="match status" value="1"/>
</dbReference>
<evidence type="ECO:0000256" key="1">
    <source>
        <dbReference type="ARBA" id="ARBA00003422"/>
    </source>
</evidence>
<dbReference type="PANTHER" id="PTHR43822:SF2">
    <property type="entry name" value="HOMOACONITASE, MITOCHONDRIAL"/>
    <property type="match status" value="1"/>
</dbReference>
<dbReference type="GO" id="GO:0005739">
    <property type="term" value="C:mitochondrion"/>
    <property type="evidence" value="ECO:0007669"/>
    <property type="project" value="UniProtKB-SubCell"/>
</dbReference>
<dbReference type="InterPro" id="IPR001030">
    <property type="entry name" value="Acoase/IPM_deHydtase_lsu_aba"/>
</dbReference>
<organism evidence="21 22">
    <name type="scientific">Puccinia sorghi</name>
    <dbReference type="NCBI Taxonomy" id="27349"/>
    <lineage>
        <taxon>Eukaryota</taxon>
        <taxon>Fungi</taxon>
        <taxon>Dikarya</taxon>
        <taxon>Basidiomycota</taxon>
        <taxon>Pucciniomycotina</taxon>
        <taxon>Pucciniomycetes</taxon>
        <taxon>Pucciniales</taxon>
        <taxon>Pucciniaceae</taxon>
        <taxon>Puccinia</taxon>
    </lineage>
</organism>
<dbReference type="Proteomes" id="UP000037035">
    <property type="component" value="Unassembled WGS sequence"/>
</dbReference>
<evidence type="ECO:0000256" key="4">
    <source>
        <dbReference type="ARBA" id="ARBA00007185"/>
    </source>
</evidence>
<evidence type="ECO:0000256" key="6">
    <source>
        <dbReference type="ARBA" id="ARBA00021560"/>
    </source>
</evidence>
<evidence type="ECO:0000256" key="17">
    <source>
        <dbReference type="RuleBase" id="RU362038"/>
    </source>
</evidence>
<evidence type="ECO:0000256" key="12">
    <source>
        <dbReference type="ARBA" id="ARBA00023128"/>
    </source>
</evidence>
<gene>
    <name evidence="21" type="primary">lysF</name>
    <name evidence="21" type="ORF">VP01_1280g3</name>
</gene>
<dbReference type="EMBL" id="LAVV01003121">
    <property type="protein sequence ID" value="KNZ62360.1"/>
    <property type="molecule type" value="Genomic_DNA"/>
</dbReference>
<keyword evidence="11 17" id="KW-0411">Iron-sulfur</keyword>
<comment type="pathway">
    <text evidence="3 17">Amino-acid biosynthesis; L-lysine biosynthesis via AAA pathway; L-alpha-aminoadipate from 2-oxoglutarate: step 3/5.</text>
</comment>
<evidence type="ECO:0000259" key="20">
    <source>
        <dbReference type="Pfam" id="PF00694"/>
    </source>
</evidence>
<dbReference type="Gene3D" id="3.20.19.10">
    <property type="entry name" value="Aconitase, domain 4"/>
    <property type="match status" value="1"/>
</dbReference>
<comment type="cofactor">
    <cofactor evidence="17">
        <name>[4Fe-4S] cluster</name>
        <dbReference type="ChEBI" id="CHEBI:49883"/>
    </cofactor>
    <text evidence="17">Binds 1 [4Fe-4S] cluster per subunit.</text>
</comment>
<evidence type="ECO:0000256" key="13">
    <source>
        <dbReference type="ARBA" id="ARBA00023154"/>
    </source>
</evidence>
<evidence type="ECO:0000313" key="22">
    <source>
        <dbReference type="Proteomes" id="UP000037035"/>
    </source>
</evidence>
<feature type="domain" description="Aconitase A/isopropylmalate dehydratase small subunit swivel" evidence="20">
    <location>
        <begin position="585"/>
        <end position="659"/>
    </location>
</feature>
<feature type="domain" description="Aconitase/3-isopropylmalate dehydratase large subunit alpha/beta/alpha" evidence="19">
    <location>
        <begin position="46"/>
        <end position="466"/>
    </location>
</feature>
<dbReference type="Pfam" id="PF00694">
    <property type="entry name" value="Aconitase_C"/>
    <property type="match status" value="1"/>
</dbReference>
<dbReference type="GO" id="GO:0004409">
    <property type="term" value="F:homoaconitate hydratase activity"/>
    <property type="evidence" value="ECO:0007669"/>
    <property type="project" value="UniProtKB-UniRule"/>
</dbReference>
<evidence type="ECO:0000256" key="7">
    <source>
        <dbReference type="ARBA" id="ARBA00022605"/>
    </source>
</evidence>
<proteinExistence type="inferred from homology"/>
<evidence type="ECO:0000256" key="3">
    <source>
        <dbReference type="ARBA" id="ARBA00005106"/>
    </source>
</evidence>
<keyword evidence="22" id="KW-1185">Reference proteome</keyword>